<protein>
    <submittedName>
        <fullName evidence="7">Uncharacterized protein LOC111110477 isoform X1</fullName>
    </submittedName>
</protein>
<comment type="similarity">
    <text evidence="1">Belongs to the heat shock protein 70 family.</text>
</comment>
<dbReference type="CDD" id="cd10229">
    <property type="entry name" value="ASKHA_NBD_HSP70_HSPA12"/>
    <property type="match status" value="1"/>
</dbReference>
<name>A0A8B8BIP0_CRAVI</name>
<dbReference type="OrthoDB" id="2963168at2759"/>
<evidence type="ECO:0000256" key="4">
    <source>
        <dbReference type="SAM" id="MobiDB-lite"/>
    </source>
</evidence>
<evidence type="ECO:0000256" key="5">
    <source>
        <dbReference type="SAM" id="Phobius"/>
    </source>
</evidence>
<dbReference type="KEGG" id="cvn:111110477"/>
<keyword evidence="5" id="KW-0812">Transmembrane</keyword>
<keyword evidence="6" id="KW-1185">Reference proteome</keyword>
<dbReference type="PANTHER" id="PTHR14187:SF5">
    <property type="entry name" value="HEAT SHOCK 70 KDA PROTEIN 12A"/>
    <property type="match status" value="1"/>
</dbReference>
<keyword evidence="5" id="KW-1133">Transmembrane helix</keyword>
<proteinExistence type="inferred from homology"/>
<feature type="region of interest" description="Disordered" evidence="4">
    <location>
        <begin position="190"/>
        <end position="226"/>
    </location>
</feature>
<reference evidence="7" key="1">
    <citation type="submission" date="2025-08" db="UniProtKB">
        <authorList>
            <consortium name="RefSeq"/>
        </authorList>
    </citation>
    <scope>IDENTIFICATION</scope>
    <source>
        <tissue evidence="7">Whole sample</tissue>
    </source>
</reference>
<sequence length="998" mass="113520">MLDSTAKTSLPHLGEAKPKRWNLVNILYDNYISKCCNLVITIQLVLIHWTTINFAALPTWVHRVHKCPDPNRLRDWLEAAKKLNCLHNLTSNDHTEQKRVYHCLPSSFLNETVEFCGENVPIESGKCPVYNYAVHQNTRPTSYNCSKFVSGCPQEVPLWSKEVYKYPACLNLNKIEKCFEAEKDCKNSSDNGIPITNEPGKTGIPITDEPGKTGIPITNEPGKTGIPITNEPGKTFTVIVLSVFLGLVLIVLVGTIAFILRKGKCSSTSYEMDQTFSEMELTNVDNEYSASDGHTLPSNEASINGKLRYENIASDCHTPYNEASIDSKPLQNGGVCNQTKQAVVNGMWEQAQAWKSNELVEKLTKTMTKNEFKRIKNRLEDHSVDGPSEVCKLPNRKELLKYLIRKFPLPHNVMSLQGLFELCEAKTLYEICCEYAKSKENEDIMYFSKNIQIKGCTRVEYTIHCPDQSSYTQADLQKLRETVAMWTNANYDEIIICEIRRGSVIVSFMIKNRLIPKLQENQHKIADSLKHSVMKVKITDTIIDESEILPPEDKIPIPRFFCKKTEKSSSKIHKYETTFSSLLYPAAIDIGTTSSSCSWKAPSSYYPILRDRITGISPRISTTILLDNHQKLVDFGPDAEKKYSDLSANEEKIFYYFHQFKLLLYDKARTSKLTIDTKISDIRGREMEATTVFSQAIQYLKKIVLREVFLAKKKEIIWILTVPAIWGDTARLFLRIAARKAGISEDQLMIVSEAEAVFMYYKQSPTVELNQCAFQPGINHLVLDAGGETIDIAVFEVDNDGYPMELYCACDLDCGGKRVDMAFENALSEIFTEEVIHNYRDKYIEDYNKLLKCFEFEKKRRRYEKETSGQLVSFKFPASFIEESTKTFGTDLTTLTKQSRFSDHLSWEKNLISIDIETFEGFFQPACDEIIKLVKKVLMDAKCSNVQYILMAGEFSESPLLQDAIQKAFPQLQVIASPEAGRAVLCGALSYVLHQMKE</sequence>
<evidence type="ECO:0000256" key="3">
    <source>
        <dbReference type="ARBA" id="ARBA00022840"/>
    </source>
</evidence>
<accession>A0A8B8BIP0</accession>
<dbReference type="InterPro" id="IPR043129">
    <property type="entry name" value="ATPase_NBD"/>
</dbReference>
<keyword evidence="2" id="KW-0547">Nucleotide-binding</keyword>
<dbReference type="GO" id="GO:0005524">
    <property type="term" value="F:ATP binding"/>
    <property type="evidence" value="ECO:0007669"/>
    <property type="project" value="UniProtKB-KW"/>
</dbReference>
<dbReference type="Proteomes" id="UP000694844">
    <property type="component" value="Chromosome 8"/>
</dbReference>
<dbReference type="Pfam" id="PF00012">
    <property type="entry name" value="HSP70"/>
    <property type="match status" value="1"/>
</dbReference>
<dbReference type="Gene3D" id="3.90.640.10">
    <property type="entry name" value="Actin, Chain A, domain 4"/>
    <property type="match status" value="1"/>
</dbReference>
<dbReference type="GeneID" id="111110477"/>
<keyword evidence="3" id="KW-0067">ATP-binding</keyword>
<evidence type="ECO:0000313" key="7">
    <source>
        <dbReference type="RefSeq" id="XP_022302694.1"/>
    </source>
</evidence>
<dbReference type="RefSeq" id="XP_022302694.1">
    <property type="nucleotide sequence ID" value="XM_022446986.1"/>
</dbReference>
<dbReference type="SUPFAM" id="SSF53067">
    <property type="entry name" value="Actin-like ATPase domain"/>
    <property type="match status" value="2"/>
</dbReference>
<dbReference type="PANTHER" id="PTHR14187">
    <property type="entry name" value="ALPHA KINASE/ELONGATION FACTOR 2 KINASE"/>
    <property type="match status" value="1"/>
</dbReference>
<feature type="transmembrane region" description="Helical" evidence="5">
    <location>
        <begin position="236"/>
        <end position="260"/>
    </location>
</feature>
<gene>
    <name evidence="7" type="primary">LOC111110477</name>
</gene>
<dbReference type="AlphaFoldDB" id="A0A8B8BIP0"/>
<evidence type="ECO:0000256" key="1">
    <source>
        <dbReference type="ARBA" id="ARBA00007381"/>
    </source>
</evidence>
<evidence type="ECO:0000313" key="6">
    <source>
        <dbReference type="Proteomes" id="UP000694844"/>
    </source>
</evidence>
<dbReference type="GO" id="GO:0140662">
    <property type="term" value="F:ATP-dependent protein folding chaperone"/>
    <property type="evidence" value="ECO:0007669"/>
    <property type="project" value="InterPro"/>
</dbReference>
<keyword evidence="5" id="KW-0472">Membrane</keyword>
<evidence type="ECO:0000256" key="2">
    <source>
        <dbReference type="ARBA" id="ARBA00022741"/>
    </source>
</evidence>
<dbReference type="InterPro" id="IPR013126">
    <property type="entry name" value="Hsp_70_fam"/>
</dbReference>
<dbReference type="Gene3D" id="3.30.420.40">
    <property type="match status" value="2"/>
</dbReference>
<organism evidence="6 7">
    <name type="scientific">Crassostrea virginica</name>
    <name type="common">Eastern oyster</name>
    <dbReference type="NCBI Taxonomy" id="6565"/>
    <lineage>
        <taxon>Eukaryota</taxon>
        <taxon>Metazoa</taxon>
        <taxon>Spiralia</taxon>
        <taxon>Lophotrochozoa</taxon>
        <taxon>Mollusca</taxon>
        <taxon>Bivalvia</taxon>
        <taxon>Autobranchia</taxon>
        <taxon>Pteriomorphia</taxon>
        <taxon>Ostreida</taxon>
        <taxon>Ostreoidea</taxon>
        <taxon>Ostreidae</taxon>
        <taxon>Crassostrea</taxon>
    </lineage>
</organism>